<evidence type="ECO:0000256" key="7">
    <source>
        <dbReference type="ARBA" id="ARBA00023136"/>
    </source>
</evidence>
<dbReference type="Proteomes" id="UP000011910">
    <property type="component" value="Unassembled WGS sequence"/>
</dbReference>
<comment type="subcellular location">
    <subcellularLocation>
        <location evidence="1 10">Cell outer membrane</location>
        <topology evidence="1 10">Multi-pass membrane protein</topology>
    </subcellularLocation>
</comment>
<keyword evidence="3 10" id="KW-1134">Transmembrane beta strand</keyword>
<dbReference type="InterPro" id="IPR000531">
    <property type="entry name" value="Beta-barrel_TonB"/>
</dbReference>
<evidence type="ECO:0000256" key="4">
    <source>
        <dbReference type="ARBA" id="ARBA00022692"/>
    </source>
</evidence>
<proteinExistence type="inferred from homology"/>
<comment type="similarity">
    <text evidence="10 11">Belongs to the TonB-dependent receptor family.</text>
</comment>
<dbReference type="InterPro" id="IPR023997">
    <property type="entry name" value="TonB-dep_OMP_SusC/RagA_CS"/>
</dbReference>
<name>M7NT21_9BACT</name>
<dbReference type="InterPro" id="IPR037066">
    <property type="entry name" value="Plug_dom_sf"/>
</dbReference>
<dbReference type="Pfam" id="PF13715">
    <property type="entry name" value="CarbopepD_reg_2"/>
    <property type="match status" value="1"/>
</dbReference>
<keyword evidence="9 10" id="KW-0998">Cell outer membrane</keyword>
<evidence type="ECO:0000313" key="15">
    <source>
        <dbReference type="EMBL" id="EMR01634.1"/>
    </source>
</evidence>
<dbReference type="Gene3D" id="2.40.170.20">
    <property type="entry name" value="TonB-dependent receptor, beta-barrel domain"/>
    <property type="match status" value="1"/>
</dbReference>
<evidence type="ECO:0000256" key="12">
    <source>
        <dbReference type="SAM" id="SignalP"/>
    </source>
</evidence>
<dbReference type="AlphaFoldDB" id="M7NT21"/>
<dbReference type="NCBIfam" id="TIGR04057">
    <property type="entry name" value="SusC_RagA_signa"/>
    <property type="match status" value="1"/>
</dbReference>
<dbReference type="Pfam" id="PF00593">
    <property type="entry name" value="TonB_dep_Rec_b-barrel"/>
    <property type="match status" value="1"/>
</dbReference>
<dbReference type="InterPro" id="IPR036942">
    <property type="entry name" value="Beta-barrel_TonB_sf"/>
</dbReference>
<dbReference type="InterPro" id="IPR008969">
    <property type="entry name" value="CarboxyPept-like_regulatory"/>
</dbReference>
<feature type="chain" id="PRO_5004082406" evidence="12">
    <location>
        <begin position="23"/>
        <end position="1039"/>
    </location>
</feature>
<keyword evidence="4 10" id="KW-0812">Transmembrane</keyword>
<dbReference type="EMBL" id="AODQ01000100">
    <property type="protein sequence ID" value="EMR01634.1"/>
    <property type="molecule type" value="Genomic_DNA"/>
</dbReference>
<comment type="caution">
    <text evidence="15">The sequence shown here is derived from an EMBL/GenBank/DDBJ whole genome shotgun (WGS) entry which is preliminary data.</text>
</comment>
<dbReference type="STRING" id="1279009.ADICEAN_03230"/>
<dbReference type="PROSITE" id="PS52016">
    <property type="entry name" value="TONB_DEPENDENT_REC_3"/>
    <property type="match status" value="1"/>
</dbReference>
<dbReference type="RefSeq" id="WP_009196613.1">
    <property type="nucleotide sequence ID" value="NZ_AODQ01000100.1"/>
</dbReference>
<evidence type="ECO:0000256" key="8">
    <source>
        <dbReference type="ARBA" id="ARBA00023170"/>
    </source>
</evidence>
<dbReference type="Gene3D" id="2.60.40.1120">
    <property type="entry name" value="Carboxypeptidase-like, regulatory domain"/>
    <property type="match status" value="1"/>
</dbReference>
<evidence type="ECO:0000256" key="9">
    <source>
        <dbReference type="ARBA" id="ARBA00023237"/>
    </source>
</evidence>
<evidence type="ECO:0000256" key="6">
    <source>
        <dbReference type="ARBA" id="ARBA00023077"/>
    </source>
</evidence>
<keyword evidence="6 11" id="KW-0798">TonB box</keyword>
<accession>M7NT21</accession>
<keyword evidence="8 15" id="KW-0675">Receptor</keyword>
<keyword evidence="2 10" id="KW-0813">Transport</keyword>
<evidence type="ECO:0000313" key="16">
    <source>
        <dbReference type="Proteomes" id="UP000011910"/>
    </source>
</evidence>
<dbReference type="PANTHER" id="PTHR30069">
    <property type="entry name" value="TONB-DEPENDENT OUTER MEMBRANE RECEPTOR"/>
    <property type="match status" value="1"/>
</dbReference>
<evidence type="ECO:0000256" key="1">
    <source>
        <dbReference type="ARBA" id="ARBA00004571"/>
    </source>
</evidence>
<dbReference type="InterPro" id="IPR039426">
    <property type="entry name" value="TonB-dep_rcpt-like"/>
</dbReference>
<organism evidence="15 16">
    <name type="scientific">Cesiribacter andamanensis AMV16</name>
    <dbReference type="NCBI Taxonomy" id="1279009"/>
    <lineage>
        <taxon>Bacteria</taxon>
        <taxon>Pseudomonadati</taxon>
        <taxon>Bacteroidota</taxon>
        <taxon>Cytophagia</taxon>
        <taxon>Cytophagales</taxon>
        <taxon>Cesiribacteraceae</taxon>
        <taxon>Cesiribacter</taxon>
    </lineage>
</organism>
<evidence type="ECO:0000256" key="2">
    <source>
        <dbReference type="ARBA" id="ARBA00022448"/>
    </source>
</evidence>
<dbReference type="Pfam" id="PF07715">
    <property type="entry name" value="Plug"/>
    <property type="match status" value="1"/>
</dbReference>
<dbReference type="PANTHER" id="PTHR30069:SF29">
    <property type="entry name" value="HEMOGLOBIN AND HEMOGLOBIN-HAPTOGLOBIN-BINDING PROTEIN 1-RELATED"/>
    <property type="match status" value="1"/>
</dbReference>
<keyword evidence="16" id="KW-1185">Reference proteome</keyword>
<feature type="domain" description="TonB-dependent receptor-like beta-barrel" evidence="13">
    <location>
        <begin position="399"/>
        <end position="997"/>
    </location>
</feature>
<dbReference type="PATRIC" id="fig|1279009.4.peg.3276"/>
<keyword evidence="7 10" id="KW-0472">Membrane</keyword>
<sequence>MKFYLRLILLLIGVGAALQVHAQSVSGRVTDDMSGEPLPGVSIRVKGTTRGGITNLDGAYSVQAGGTDTLIFSYIGYLQETVPVANRSTINISMAPDVETLSELVVIGYGATTKKELTGAVSIVNEEAIKGLNPVRLEQALQGQVAGVNISTASGSPGGAANIRIRGITTNGNNDPLILVDGIPYSTEGLNALNPADIESVNVLKDATAGIYGVRAANGVVLITTKKGLKNAKPVFSFDGYTGTQSTARRLNLLNAQEFAVLKNEAFAAGGQNLPYPNANLGQGTDWQDQVFQDAPIRNYNFGMSGGTDKSTYSIGSSYLDQEGIIGGDKSSFSRYNARINFTTELAPRLNLENVFLISSEKRKTLPENGIGSVLYNTINASPLDPVRQENGDYTYLLTFNDLINPVAQMANTFNEGRANKLVGKQEFSYDFDDRFKLTARASYSYATVAGKVFNPLVHYGPGKAQNSTSSPSLIPDSLTLFSYTTPDGQAIRYTIPRHNNVSETEQRFFDYNLEAFLNYNQTFNTNHALRTTLGVSFLEVKGESMTGTAFNVPYNSWDYADISAAEGANLLNTSSSWQSQSRLQSVFGRAEYSFKEKYILSALLRRDGSSNFGKNNRFGYFPAASAAWVISDEAFFTPQFINFMKLRASYGVLGNDKIGQFRYRALLNGEGVYVFNDNLVTGRAVGTLGNPDLRWEQNSQFNIGVDLTLLKGKLDVSTDYFIKATKDLLFQPDVSGVLGGYGAGGAPPFVNGGDIRNRGFEFLISYREELGRNGGFNISYNLTTIKNEVTALPAGVDFYDFASFGVGGMSATRMEVGQPIGYFFGYQTDGVYQSQEEIAARGVTQPGAQPGDLRYVDQDGDGVINFSNNSDKTFLGSAIPKVTMGLNLGVNYAGIDLSANIFSSMGNKILRNYERQQPLANLQNYRLGRWTGEGSTNEHPRLTTAENRNAVMSDYYVEDGSFIRIRNLQLGYSLPQSLINEIGVERLRVYVSANNLFTFTGYKGFDPEFSSGDPTQAGIDYGFYPQARTLMVGVNLNF</sequence>
<dbReference type="SUPFAM" id="SSF49464">
    <property type="entry name" value="Carboxypeptidase regulatory domain-like"/>
    <property type="match status" value="1"/>
</dbReference>
<evidence type="ECO:0000256" key="3">
    <source>
        <dbReference type="ARBA" id="ARBA00022452"/>
    </source>
</evidence>
<dbReference type="NCBIfam" id="TIGR04056">
    <property type="entry name" value="OMP_RagA_SusC"/>
    <property type="match status" value="1"/>
</dbReference>
<evidence type="ECO:0000256" key="10">
    <source>
        <dbReference type="PROSITE-ProRule" id="PRU01360"/>
    </source>
</evidence>
<dbReference type="GO" id="GO:0009279">
    <property type="term" value="C:cell outer membrane"/>
    <property type="evidence" value="ECO:0007669"/>
    <property type="project" value="UniProtKB-SubCell"/>
</dbReference>
<feature type="domain" description="TonB-dependent receptor plug" evidence="14">
    <location>
        <begin position="114"/>
        <end position="220"/>
    </location>
</feature>
<dbReference type="GO" id="GO:0044718">
    <property type="term" value="P:siderophore transmembrane transport"/>
    <property type="evidence" value="ECO:0007669"/>
    <property type="project" value="TreeGrafter"/>
</dbReference>
<dbReference type="SUPFAM" id="SSF56935">
    <property type="entry name" value="Porins"/>
    <property type="match status" value="1"/>
</dbReference>
<evidence type="ECO:0000256" key="5">
    <source>
        <dbReference type="ARBA" id="ARBA00022729"/>
    </source>
</evidence>
<dbReference type="InterPro" id="IPR012910">
    <property type="entry name" value="Plug_dom"/>
</dbReference>
<evidence type="ECO:0000256" key="11">
    <source>
        <dbReference type="RuleBase" id="RU003357"/>
    </source>
</evidence>
<evidence type="ECO:0000259" key="14">
    <source>
        <dbReference type="Pfam" id="PF07715"/>
    </source>
</evidence>
<dbReference type="GO" id="GO:0015344">
    <property type="term" value="F:siderophore uptake transmembrane transporter activity"/>
    <property type="evidence" value="ECO:0007669"/>
    <property type="project" value="TreeGrafter"/>
</dbReference>
<dbReference type="eggNOG" id="COG4206">
    <property type="taxonomic scope" value="Bacteria"/>
</dbReference>
<reference evidence="15 16" key="1">
    <citation type="journal article" date="2013" name="Genome Announc.">
        <title>Draft Genome Sequence of Cesiribacter andamanensis Strain AMV16T, Isolated from a Soil Sample from a Mud Volcano in the Andaman Islands, India.</title>
        <authorList>
            <person name="Shivaji S."/>
            <person name="Ara S."/>
            <person name="Begum Z."/>
            <person name="Srinivas T.N."/>
            <person name="Singh A."/>
            <person name="Kumar Pinnaka A."/>
        </authorList>
    </citation>
    <scope>NUCLEOTIDE SEQUENCE [LARGE SCALE GENOMIC DNA]</scope>
    <source>
        <strain evidence="15 16">AMV16</strain>
    </source>
</reference>
<dbReference type="Gene3D" id="2.170.130.10">
    <property type="entry name" value="TonB-dependent receptor, plug domain"/>
    <property type="match status" value="1"/>
</dbReference>
<dbReference type="InterPro" id="IPR023996">
    <property type="entry name" value="TonB-dep_OMP_SusC/RagA"/>
</dbReference>
<gene>
    <name evidence="15" type="ORF">ADICEAN_03230</name>
</gene>
<dbReference type="OrthoDB" id="9768177at2"/>
<evidence type="ECO:0000259" key="13">
    <source>
        <dbReference type="Pfam" id="PF00593"/>
    </source>
</evidence>
<keyword evidence="5 12" id="KW-0732">Signal</keyword>
<protein>
    <submittedName>
        <fullName evidence="15">Outer membrane receptor FepA</fullName>
    </submittedName>
</protein>
<feature type="signal peptide" evidence="12">
    <location>
        <begin position="1"/>
        <end position="22"/>
    </location>
</feature>